<dbReference type="Proteomes" id="UP001295684">
    <property type="component" value="Unassembled WGS sequence"/>
</dbReference>
<feature type="coiled-coil region" evidence="1">
    <location>
        <begin position="193"/>
        <end position="234"/>
    </location>
</feature>
<reference evidence="2" key="1">
    <citation type="submission" date="2023-07" db="EMBL/GenBank/DDBJ databases">
        <authorList>
            <consortium name="AG Swart"/>
            <person name="Singh M."/>
            <person name="Singh A."/>
            <person name="Seah K."/>
            <person name="Emmerich C."/>
        </authorList>
    </citation>
    <scope>NUCLEOTIDE SEQUENCE</scope>
    <source>
        <strain evidence="2">DP1</strain>
    </source>
</reference>
<keyword evidence="3" id="KW-1185">Reference proteome</keyword>
<comment type="caution">
    <text evidence="2">The sequence shown here is derived from an EMBL/GenBank/DDBJ whole genome shotgun (WGS) entry which is preliminary data.</text>
</comment>
<organism evidence="2 3">
    <name type="scientific">Euplotes crassus</name>
    <dbReference type="NCBI Taxonomy" id="5936"/>
    <lineage>
        <taxon>Eukaryota</taxon>
        <taxon>Sar</taxon>
        <taxon>Alveolata</taxon>
        <taxon>Ciliophora</taxon>
        <taxon>Intramacronucleata</taxon>
        <taxon>Spirotrichea</taxon>
        <taxon>Hypotrichia</taxon>
        <taxon>Euplotida</taxon>
        <taxon>Euplotidae</taxon>
        <taxon>Moneuplotes</taxon>
    </lineage>
</organism>
<evidence type="ECO:0000313" key="3">
    <source>
        <dbReference type="Proteomes" id="UP001295684"/>
    </source>
</evidence>
<proteinExistence type="predicted"/>
<gene>
    <name evidence="2" type="ORF">ECRASSUSDP1_LOCUS19603</name>
</gene>
<feature type="coiled-coil region" evidence="1">
    <location>
        <begin position="67"/>
        <end position="94"/>
    </location>
</feature>
<dbReference type="EMBL" id="CAMPGE010019907">
    <property type="protein sequence ID" value="CAI2378208.1"/>
    <property type="molecule type" value="Genomic_DNA"/>
</dbReference>
<evidence type="ECO:0000313" key="2">
    <source>
        <dbReference type="EMBL" id="CAI2378208.1"/>
    </source>
</evidence>
<keyword evidence="1" id="KW-0175">Coiled coil</keyword>
<protein>
    <submittedName>
        <fullName evidence="2">Uncharacterized protein</fullName>
    </submittedName>
</protein>
<name>A0AAD1XS27_EUPCR</name>
<sequence>MSIGKFEGNNLFSYDLSEMRDHIRNKSFLAKRKKKNSNLLPFIILSKKDKSPSKKLNLKLKKEGIEMVNAVKRRKETQRQHKILENRIKHLQVIEKKENDRMKKIQSQIEKFNLIRKVRSEYFQKRIEMKEKFKEEQDQKYKAAQSYKKQIEQSIKQKRQDLVIRNRRIMEEIMRNQDLYKLKKKKLPVDKNKSEYRNRIAREKLEANSFNRKVQDLERVENDLIERLEDTQDHRRTLMDEYNSLVQFRAEEKH</sequence>
<dbReference type="AlphaFoldDB" id="A0AAD1XS27"/>
<accession>A0AAD1XS27</accession>
<evidence type="ECO:0000256" key="1">
    <source>
        <dbReference type="SAM" id="Coils"/>
    </source>
</evidence>